<dbReference type="Proteomes" id="UP001596432">
    <property type="component" value="Unassembled WGS sequence"/>
</dbReference>
<dbReference type="GeneID" id="78819947"/>
<sequence length="441" mass="47937">MVRDSGADGGPTRRDCVKYGGTLVGGGLLAGCLDGEADGSPEGDDTGSTSTRAETGSPTASGTSASEPDRSETATATGGHSAEMAPVGTVEFESVPESFVGGWGFEADVMTALGESDKLVAAEGNQFWYTGFYDQLPGVSVPEPDSVELVRTDDWSLREEFLYELDPDLLATDPNRYVSYYGVGEEEIAELHDSVAPFFGNSSRRKRGDGWPTWPGGESYAYYSVPEFLSRYGDVFRKSAQATAFNEFYRTALSAMRSKVPPRDDRPEVALLNAQINPETQGFFRAYNPRTALDQTYGKKQYRDLGVVDAFAGQYGGQPGIKVDYEALLDVDPDAIVFHFGLNYRDWNGENALRKRVEGMRDSSLGTQLSAVQDDELYVGGSAYQGPIINLFQTEMLGKQLYPEAFGEWPGAVTDADLPEIPPGERLIDRERMAAIVSGAF</sequence>
<evidence type="ECO:0000256" key="4">
    <source>
        <dbReference type="SAM" id="MobiDB-lite"/>
    </source>
</evidence>
<proteinExistence type="predicted"/>
<feature type="region of interest" description="Disordered" evidence="4">
    <location>
        <begin position="30"/>
        <end position="85"/>
    </location>
</feature>
<dbReference type="AlphaFoldDB" id="A0ABD5XX36"/>
<protein>
    <submittedName>
        <fullName evidence="6">ABC transporter substrate-binding protein</fullName>
    </submittedName>
</protein>
<dbReference type="Pfam" id="PF01497">
    <property type="entry name" value="Peripla_BP_2"/>
    <property type="match status" value="1"/>
</dbReference>
<comment type="caution">
    <text evidence="6">The sequence shown here is derived from an EMBL/GenBank/DDBJ whole genome shotgun (WGS) entry which is preliminary data.</text>
</comment>
<keyword evidence="2" id="KW-0813">Transport</keyword>
<name>A0ABD5XX36_9EURY</name>
<organism evidence="6 7">
    <name type="scientific">Halosimplex aquaticum</name>
    <dbReference type="NCBI Taxonomy" id="3026162"/>
    <lineage>
        <taxon>Archaea</taxon>
        <taxon>Methanobacteriati</taxon>
        <taxon>Methanobacteriota</taxon>
        <taxon>Stenosarchaea group</taxon>
        <taxon>Halobacteria</taxon>
        <taxon>Halobacteriales</taxon>
        <taxon>Haloarculaceae</taxon>
        <taxon>Halosimplex</taxon>
    </lineage>
</organism>
<keyword evidence="7" id="KW-1185">Reference proteome</keyword>
<dbReference type="InterPro" id="IPR051313">
    <property type="entry name" value="Bact_iron-sidero_bind"/>
</dbReference>
<feature type="compositionally biased region" description="Acidic residues" evidence="4">
    <location>
        <begin position="35"/>
        <end position="45"/>
    </location>
</feature>
<dbReference type="InterPro" id="IPR002491">
    <property type="entry name" value="ABC_transptr_periplasmic_BD"/>
</dbReference>
<evidence type="ECO:0000256" key="3">
    <source>
        <dbReference type="ARBA" id="ARBA00022729"/>
    </source>
</evidence>
<gene>
    <name evidence="6" type="ORF">ACFQMA_07520</name>
</gene>
<dbReference type="RefSeq" id="WP_274325269.1">
    <property type="nucleotide sequence ID" value="NZ_CP118158.1"/>
</dbReference>
<accession>A0ABD5XX36</accession>
<evidence type="ECO:0000259" key="5">
    <source>
        <dbReference type="PROSITE" id="PS50983"/>
    </source>
</evidence>
<comment type="subcellular location">
    <subcellularLocation>
        <location evidence="1">Cell envelope</location>
    </subcellularLocation>
</comment>
<reference evidence="6 7" key="1">
    <citation type="journal article" date="2019" name="Int. J. Syst. Evol. Microbiol.">
        <title>The Global Catalogue of Microorganisms (GCM) 10K type strain sequencing project: providing services to taxonomists for standard genome sequencing and annotation.</title>
        <authorList>
            <consortium name="The Broad Institute Genomics Platform"/>
            <consortium name="The Broad Institute Genome Sequencing Center for Infectious Disease"/>
            <person name="Wu L."/>
            <person name="Ma J."/>
        </authorList>
    </citation>
    <scope>NUCLEOTIDE SEQUENCE [LARGE SCALE GENOMIC DNA]</scope>
    <source>
        <strain evidence="6 7">XZYJT29</strain>
    </source>
</reference>
<evidence type="ECO:0000313" key="7">
    <source>
        <dbReference type="Proteomes" id="UP001596432"/>
    </source>
</evidence>
<dbReference type="Gene3D" id="3.40.50.1980">
    <property type="entry name" value="Nitrogenase molybdenum iron protein domain"/>
    <property type="match status" value="2"/>
</dbReference>
<evidence type="ECO:0000256" key="2">
    <source>
        <dbReference type="ARBA" id="ARBA00022448"/>
    </source>
</evidence>
<feature type="domain" description="Fe/B12 periplasmic-binding" evidence="5">
    <location>
        <begin position="98"/>
        <end position="409"/>
    </location>
</feature>
<evidence type="ECO:0000313" key="6">
    <source>
        <dbReference type="EMBL" id="MFC7139687.1"/>
    </source>
</evidence>
<evidence type="ECO:0000256" key="1">
    <source>
        <dbReference type="ARBA" id="ARBA00004196"/>
    </source>
</evidence>
<dbReference type="PROSITE" id="PS50983">
    <property type="entry name" value="FE_B12_PBP"/>
    <property type="match status" value="1"/>
</dbReference>
<dbReference type="PANTHER" id="PTHR30532">
    <property type="entry name" value="IRON III DICITRATE-BINDING PERIPLASMIC PROTEIN"/>
    <property type="match status" value="1"/>
</dbReference>
<feature type="compositionally biased region" description="Low complexity" evidence="4">
    <location>
        <begin position="53"/>
        <end position="66"/>
    </location>
</feature>
<keyword evidence="3" id="KW-0732">Signal</keyword>
<dbReference type="PROSITE" id="PS51257">
    <property type="entry name" value="PROKAR_LIPOPROTEIN"/>
    <property type="match status" value="1"/>
</dbReference>
<dbReference type="PANTHER" id="PTHR30532:SF1">
    <property type="entry name" value="IRON(3+)-HYDROXAMATE-BINDING PROTEIN FHUD"/>
    <property type="match status" value="1"/>
</dbReference>
<dbReference type="EMBL" id="JBHTAS010000001">
    <property type="protein sequence ID" value="MFC7139687.1"/>
    <property type="molecule type" value="Genomic_DNA"/>
</dbReference>
<dbReference type="SUPFAM" id="SSF53807">
    <property type="entry name" value="Helical backbone' metal receptor"/>
    <property type="match status" value="1"/>
</dbReference>